<evidence type="ECO:0008006" key="4">
    <source>
        <dbReference type="Google" id="ProtNLM"/>
    </source>
</evidence>
<evidence type="ECO:0000313" key="3">
    <source>
        <dbReference type="Proteomes" id="UP001597548"/>
    </source>
</evidence>
<feature type="region of interest" description="Disordered" evidence="1">
    <location>
        <begin position="139"/>
        <end position="160"/>
    </location>
</feature>
<dbReference type="PROSITE" id="PS51257">
    <property type="entry name" value="PROKAR_LIPOPROTEIN"/>
    <property type="match status" value="1"/>
</dbReference>
<accession>A0ABW5ZR74</accession>
<evidence type="ECO:0000256" key="1">
    <source>
        <dbReference type="SAM" id="MobiDB-lite"/>
    </source>
</evidence>
<dbReference type="RefSeq" id="WP_194509593.1">
    <property type="nucleotide sequence ID" value="NZ_JADILU010000008.1"/>
</dbReference>
<gene>
    <name evidence="2" type="ORF">ACFS29_07670</name>
</gene>
<dbReference type="EMBL" id="JBHUOS010000007">
    <property type="protein sequence ID" value="MFD2915510.1"/>
    <property type="molecule type" value="Genomic_DNA"/>
</dbReference>
<proteinExistence type="predicted"/>
<name>A0ABW5ZR74_9FLAO</name>
<sequence>MNKFFTLIACALTLTLTSCQFSENIYINEDGSGKMEFSMDASEMMEMVSQMGDGESSKGMDKAMDSTIVFKDFIEENRDSIATLSPEEQQKIMALKDFKMHMQMNPETKKMVFDLSTDFKDANNLQDMFKAMNSFSNLQGKGGAEQNTPSSPFSGIGEDGSTDVQYSYDGTVFKRSSKIIDKELHQQSLDSLGQSAMMFGSSKYTINYHFPRAVKSFSKEGAMYSEDRKTVTFEVGFMDMLKDPELLDFEVVLEDK</sequence>
<feature type="compositionally biased region" description="Polar residues" evidence="1">
    <location>
        <begin position="139"/>
        <end position="153"/>
    </location>
</feature>
<reference evidence="3" key="1">
    <citation type="journal article" date="2019" name="Int. J. Syst. Evol. Microbiol.">
        <title>The Global Catalogue of Microorganisms (GCM) 10K type strain sequencing project: providing services to taxonomists for standard genome sequencing and annotation.</title>
        <authorList>
            <consortium name="The Broad Institute Genomics Platform"/>
            <consortium name="The Broad Institute Genome Sequencing Center for Infectious Disease"/>
            <person name="Wu L."/>
            <person name="Ma J."/>
        </authorList>
    </citation>
    <scope>NUCLEOTIDE SEQUENCE [LARGE SCALE GENOMIC DNA]</scope>
    <source>
        <strain evidence="3">KCTC 32514</strain>
    </source>
</reference>
<evidence type="ECO:0000313" key="2">
    <source>
        <dbReference type="EMBL" id="MFD2915510.1"/>
    </source>
</evidence>
<organism evidence="2 3">
    <name type="scientific">Psychroserpens luteus</name>
    <dbReference type="NCBI Taxonomy" id="1434066"/>
    <lineage>
        <taxon>Bacteria</taxon>
        <taxon>Pseudomonadati</taxon>
        <taxon>Bacteroidota</taxon>
        <taxon>Flavobacteriia</taxon>
        <taxon>Flavobacteriales</taxon>
        <taxon>Flavobacteriaceae</taxon>
        <taxon>Psychroserpens</taxon>
    </lineage>
</organism>
<protein>
    <recommendedName>
        <fullName evidence="4">Lipoprotein</fullName>
    </recommendedName>
</protein>
<comment type="caution">
    <text evidence="2">The sequence shown here is derived from an EMBL/GenBank/DDBJ whole genome shotgun (WGS) entry which is preliminary data.</text>
</comment>
<keyword evidence="3" id="KW-1185">Reference proteome</keyword>
<dbReference type="Proteomes" id="UP001597548">
    <property type="component" value="Unassembled WGS sequence"/>
</dbReference>